<dbReference type="AlphaFoldDB" id="A0A6A6YQU8"/>
<reference evidence="4" key="2">
    <citation type="submission" date="2020-04" db="EMBL/GenBank/DDBJ databases">
        <authorList>
            <consortium name="NCBI Genome Project"/>
        </authorList>
    </citation>
    <scope>NUCLEOTIDE SEQUENCE</scope>
    <source>
        <strain evidence="4">CBS 304.34</strain>
    </source>
</reference>
<evidence type="ECO:0000313" key="4">
    <source>
        <dbReference type="RefSeq" id="XP_033578124.1"/>
    </source>
</evidence>
<dbReference type="RefSeq" id="XP_033578124.1">
    <property type="nucleotide sequence ID" value="XM_033714142.1"/>
</dbReference>
<dbReference type="EMBL" id="MU003699">
    <property type="protein sequence ID" value="KAF2811160.1"/>
    <property type="molecule type" value="Genomic_DNA"/>
</dbReference>
<protein>
    <submittedName>
        <fullName evidence="2 4">Uncharacterized protein</fullName>
    </submittedName>
</protein>
<reference evidence="4" key="3">
    <citation type="submission" date="2025-04" db="UniProtKB">
        <authorList>
            <consortium name="RefSeq"/>
        </authorList>
    </citation>
    <scope>IDENTIFICATION</scope>
    <source>
        <strain evidence="4">CBS 304.34</strain>
    </source>
</reference>
<sequence>MGFPRSLTHKRIGSLWGRCAAPHLLGRGHNMSYIFYIVTLWASIALACRCSVGSWPAHASSSCFALSHSYKHRRLRASPPKQHLAANLHNHLKLFQITNITASNASAAAPNRKVTDSSNALGNSESSESPSLSPTILQSEDLTRQISPSITSCSNSGRDQHRPRRRGESGGCGW</sequence>
<organism evidence="2">
    <name type="scientific">Mytilinidion resinicola</name>
    <dbReference type="NCBI Taxonomy" id="574789"/>
    <lineage>
        <taxon>Eukaryota</taxon>
        <taxon>Fungi</taxon>
        <taxon>Dikarya</taxon>
        <taxon>Ascomycota</taxon>
        <taxon>Pezizomycotina</taxon>
        <taxon>Dothideomycetes</taxon>
        <taxon>Pleosporomycetidae</taxon>
        <taxon>Mytilinidiales</taxon>
        <taxon>Mytilinidiaceae</taxon>
        <taxon>Mytilinidion</taxon>
    </lineage>
</organism>
<gene>
    <name evidence="2 4" type="ORF">BDZ99DRAFT_297008</name>
</gene>
<evidence type="ECO:0000256" key="1">
    <source>
        <dbReference type="SAM" id="MobiDB-lite"/>
    </source>
</evidence>
<accession>A0A6A6YQU8</accession>
<proteinExistence type="predicted"/>
<feature type="compositionally biased region" description="Polar residues" evidence="1">
    <location>
        <begin position="135"/>
        <end position="157"/>
    </location>
</feature>
<name>A0A6A6YQU8_9PEZI</name>
<feature type="region of interest" description="Disordered" evidence="1">
    <location>
        <begin position="106"/>
        <end position="174"/>
    </location>
</feature>
<evidence type="ECO:0000313" key="2">
    <source>
        <dbReference type="EMBL" id="KAF2811160.1"/>
    </source>
</evidence>
<dbReference type="GeneID" id="54455035"/>
<evidence type="ECO:0000313" key="3">
    <source>
        <dbReference type="Proteomes" id="UP000504636"/>
    </source>
</evidence>
<reference evidence="2 4" key="1">
    <citation type="journal article" date="2020" name="Stud. Mycol.">
        <title>101 Dothideomycetes genomes: a test case for predicting lifestyles and emergence of pathogens.</title>
        <authorList>
            <person name="Haridas S."/>
            <person name="Albert R."/>
            <person name="Binder M."/>
            <person name="Bloem J."/>
            <person name="Labutti K."/>
            <person name="Salamov A."/>
            <person name="Andreopoulos B."/>
            <person name="Baker S."/>
            <person name="Barry K."/>
            <person name="Bills G."/>
            <person name="Bluhm B."/>
            <person name="Cannon C."/>
            <person name="Castanera R."/>
            <person name="Culley D."/>
            <person name="Daum C."/>
            <person name="Ezra D."/>
            <person name="Gonzalez J."/>
            <person name="Henrissat B."/>
            <person name="Kuo A."/>
            <person name="Liang C."/>
            <person name="Lipzen A."/>
            <person name="Lutzoni F."/>
            <person name="Magnuson J."/>
            <person name="Mondo S."/>
            <person name="Nolan M."/>
            <person name="Ohm R."/>
            <person name="Pangilinan J."/>
            <person name="Park H.-J."/>
            <person name="Ramirez L."/>
            <person name="Alfaro M."/>
            <person name="Sun H."/>
            <person name="Tritt A."/>
            <person name="Yoshinaga Y."/>
            <person name="Zwiers L.-H."/>
            <person name="Turgeon B."/>
            <person name="Goodwin S."/>
            <person name="Spatafora J."/>
            <person name="Crous P."/>
            <person name="Grigoriev I."/>
        </authorList>
    </citation>
    <scope>NUCLEOTIDE SEQUENCE</scope>
    <source>
        <strain evidence="2 4">CBS 304.34</strain>
    </source>
</reference>
<dbReference type="Proteomes" id="UP000504636">
    <property type="component" value="Unplaced"/>
</dbReference>
<feature type="compositionally biased region" description="Low complexity" evidence="1">
    <location>
        <begin position="124"/>
        <end position="134"/>
    </location>
</feature>
<keyword evidence="3" id="KW-1185">Reference proteome</keyword>